<name>Q1QMU8_NITHX</name>
<evidence type="ECO:0000256" key="1">
    <source>
        <dbReference type="SAM" id="MobiDB-lite"/>
    </source>
</evidence>
<protein>
    <submittedName>
        <fullName evidence="2">Uncharacterized protein</fullName>
    </submittedName>
</protein>
<dbReference type="KEGG" id="nha:Nham_1630"/>
<dbReference type="AlphaFoldDB" id="Q1QMU8"/>
<evidence type="ECO:0000313" key="2">
    <source>
        <dbReference type="EMBL" id="ABE62449.1"/>
    </source>
</evidence>
<feature type="region of interest" description="Disordered" evidence="1">
    <location>
        <begin position="43"/>
        <end position="72"/>
    </location>
</feature>
<organism evidence="2 3">
    <name type="scientific">Nitrobacter hamburgensis (strain DSM 10229 / NCIMB 13809 / X14)</name>
    <dbReference type="NCBI Taxonomy" id="323097"/>
    <lineage>
        <taxon>Bacteria</taxon>
        <taxon>Pseudomonadati</taxon>
        <taxon>Pseudomonadota</taxon>
        <taxon>Alphaproteobacteria</taxon>
        <taxon>Hyphomicrobiales</taxon>
        <taxon>Nitrobacteraceae</taxon>
        <taxon>Nitrobacter</taxon>
    </lineage>
</organism>
<dbReference type="HOGENOM" id="CLU_083874_0_0_5"/>
<feature type="compositionally biased region" description="Basic and acidic residues" evidence="1">
    <location>
        <begin position="60"/>
        <end position="72"/>
    </location>
</feature>
<dbReference type="STRING" id="323097.Nham_1630"/>
<gene>
    <name evidence="2" type="ordered locus">Nham_1630</name>
</gene>
<reference evidence="2 3" key="1">
    <citation type="submission" date="2006-03" db="EMBL/GenBank/DDBJ databases">
        <title>Complete sequence of chromosome of Nitrobacter hamburgensis X14.</title>
        <authorList>
            <consortium name="US DOE Joint Genome Institute"/>
            <person name="Copeland A."/>
            <person name="Lucas S."/>
            <person name="Lapidus A."/>
            <person name="Barry K."/>
            <person name="Detter J.C."/>
            <person name="Glavina del Rio T."/>
            <person name="Hammon N."/>
            <person name="Israni S."/>
            <person name="Dalin E."/>
            <person name="Tice H."/>
            <person name="Pitluck S."/>
            <person name="Chain P."/>
            <person name="Malfatti S."/>
            <person name="Shin M."/>
            <person name="Vergez L."/>
            <person name="Schmutz J."/>
            <person name="Larimer F."/>
            <person name="Land M."/>
            <person name="Hauser L."/>
            <person name="Kyrpides N."/>
            <person name="Ivanova N."/>
            <person name="Ward B."/>
            <person name="Arp D."/>
            <person name="Klotz M."/>
            <person name="Stein L."/>
            <person name="O'Mullan G."/>
            <person name="Starkenburg S."/>
            <person name="Sayavedra L."/>
            <person name="Poret-Peterson A.T."/>
            <person name="Gentry M.E."/>
            <person name="Bruce D."/>
            <person name="Richardson P."/>
        </authorList>
    </citation>
    <scope>NUCLEOTIDE SEQUENCE [LARGE SCALE GENOMIC DNA]</scope>
    <source>
        <strain evidence="3">DSM 10229 / NCIMB 13809 / X14</strain>
    </source>
</reference>
<sequence length="289" mass="32597">MAREAGRKLKPSPLPPLGYRIIFRGMVLPRTPSLTRLRVMPDEPAEGSTVAGPPAVQASDRPKGTRRPHPDSSVRAVRHLVETTTLTFAQIQARTGGNHSTITLWKRNQGWTRPAFAARHSYDVPLWRAGPRQKTAALTGRLVAIAERMVRELEEKPDTDIDKLMQAMEALKMARLEARTRNRHWPVIGPSRTGREVLNEQEAIRAALKEMRRGGVDIDRAPQEALDLVIDANLPVEQDHPALREREREREGAGEMYFARRVRREAQQLTIVGTDDNCEWVGLRRGAKT</sequence>
<dbReference type="EMBL" id="CP000319">
    <property type="protein sequence ID" value="ABE62449.1"/>
    <property type="molecule type" value="Genomic_DNA"/>
</dbReference>
<dbReference type="Proteomes" id="UP000001953">
    <property type="component" value="Chromosome"/>
</dbReference>
<evidence type="ECO:0000313" key="3">
    <source>
        <dbReference type="Proteomes" id="UP000001953"/>
    </source>
</evidence>
<dbReference type="eggNOG" id="ENOG50345AJ">
    <property type="taxonomic scope" value="Bacteria"/>
</dbReference>
<accession>Q1QMU8</accession>
<proteinExistence type="predicted"/>
<keyword evidence="3" id="KW-1185">Reference proteome</keyword>